<organism evidence="2 3">
    <name type="scientific">Streptomyces tanashiensis</name>
    <dbReference type="NCBI Taxonomy" id="67367"/>
    <lineage>
        <taxon>Bacteria</taxon>
        <taxon>Bacillati</taxon>
        <taxon>Actinomycetota</taxon>
        <taxon>Actinomycetes</taxon>
        <taxon>Kitasatosporales</taxon>
        <taxon>Streptomycetaceae</taxon>
        <taxon>Streptomyces</taxon>
    </lineage>
</organism>
<reference evidence="2" key="1">
    <citation type="submission" date="2021-09" db="EMBL/GenBank/DDBJ databases">
        <title>Complete genome sequence and metabolic characterization of Streptomyces tanashiensis DSM 731 the producer of antibacterial Kalafungin and diverse secondary metabolites.</title>
        <authorList>
            <person name="Abbasi M.N."/>
            <person name="Anwar M.N."/>
            <person name="Alam K."/>
            <person name="Shoaib M."/>
            <person name="Lin Z."/>
            <person name="Hayat M."/>
            <person name="Ali M.I."/>
            <person name="Malik H.M.T."/>
            <person name="Ahmed I."/>
            <person name="Li A."/>
            <person name="Hailong Wang H."/>
            <person name="Zhang Y."/>
        </authorList>
    </citation>
    <scope>NUCLEOTIDE SEQUENCE</scope>
    <source>
        <strain evidence="2">Kala</strain>
    </source>
</reference>
<gene>
    <name evidence="2" type="ORF">LDH80_17705</name>
</gene>
<evidence type="ECO:0000256" key="1">
    <source>
        <dbReference type="SAM" id="Phobius"/>
    </source>
</evidence>
<protein>
    <submittedName>
        <fullName evidence="2">Uncharacterized protein</fullName>
    </submittedName>
</protein>
<keyword evidence="3" id="KW-1185">Reference proteome</keyword>
<proteinExistence type="predicted"/>
<sequence>MDDDGWDGAEGREVLRRAERATRWGWAAIAGVTGLLGFALVALVVGLLLVAVAMAYVVIAMTS</sequence>
<keyword evidence="1" id="KW-1133">Transmembrane helix</keyword>
<name>A0ABY6QZ55_9ACTN</name>
<keyword evidence="1" id="KW-0812">Transmembrane</keyword>
<dbReference type="EMBL" id="CP084204">
    <property type="protein sequence ID" value="UZX22459.1"/>
    <property type="molecule type" value="Genomic_DNA"/>
</dbReference>
<evidence type="ECO:0000313" key="3">
    <source>
        <dbReference type="Proteomes" id="UP001164506"/>
    </source>
</evidence>
<feature type="transmembrane region" description="Helical" evidence="1">
    <location>
        <begin position="26"/>
        <end position="59"/>
    </location>
</feature>
<dbReference type="GeneID" id="95601311"/>
<dbReference type="RefSeq" id="WP_190101859.1">
    <property type="nucleotide sequence ID" value="NZ_BMUH01000001.1"/>
</dbReference>
<accession>A0ABY6QZ55</accession>
<evidence type="ECO:0000313" key="2">
    <source>
        <dbReference type="EMBL" id="UZX22459.1"/>
    </source>
</evidence>
<keyword evidence="1" id="KW-0472">Membrane</keyword>
<dbReference type="Proteomes" id="UP001164506">
    <property type="component" value="Chromosome"/>
</dbReference>